<dbReference type="Gene3D" id="3.40.50.1820">
    <property type="entry name" value="alpha/beta hydrolase"/>
    <property type="match status" value="1"/>
</dbReference>
<dbReference type="Gene3D" id="1.10.260.160">
    <property type="match status" value="1"/>
</dbReference>
<accession>A0A7S3LA13</accession>
<sequence length="599" mass="66413">MTYHNSCQSYHTVPLQRKNHKHHYHNNQIMNVPTPKPSFRCSSWLLCLVLLWHKFAFSLGQVRGLYSPRSSSLPSRDGNHALLSTIIRRHLQQQSPPPSSPSDDQDEQWIIPECGQVLDTIPTEELRTLIYDLLVENLELSETELAALRIGILPEVDYGIQLVKVCGKCSDYTGRHAGVCEADHYAANVTHSGLAILPLERDSATRLVRGTRPVTILCHGTQPNNLAVPSNLWNTTNQDPDGLVLFGVLFTAMTATISILPDYTGYGESRVDAYRAYIVRQGYVTATMPLLWETEKYLANATNCQTAAANAFCLVGYSEGGYGAVALADALYHQMGATIIQVRAGGAPLRLSTEQLKFLVLQVMEDTFDPRRRYYLAMLAAAYSTTTTDVRNYNASQDLVSATQRENILQAIRQDGNDRQGINSVIPINDPLSILDSHIITTFQRAIEAGEQDPCITSVVKGETDLLCEALKAQDLLDVVRQTPYPVVLCHSREDTLVSFLNTPTPEQVAANKRLQLEVVSGGHESAALDCFLQSLIFYVTEMENYKVADKHEAKGCNSTAQVQGVVDDERLTSNAASFGSKHIWMEILLVVIGAIYWI</sequence>
<name>A0A7S3LA13_9STRA</name>
<reference evidence="1" key="1">
    <citation type="submission" date="2021-01" db="EMBL/GenBank/DDBJ databases">
        <authorList>
            <person name="Corre E."/>
            <person name="Pelletier E."/>
            <person name="Niang G."/>
            <person name="Scheremetjew M."/>
            <person name="Finn R."/>
            <person name="Kale V."/>
            <person name="Holt S."/>
            <person name="Cochrane G."/>
            <person name="Meng A."/>
            <person name="Brown T."/>
            <person name="Cohen L."/>
        </authorList>
    </citation>
    <scope>NUCLEOTIDE SEQUENCE</scope>
    <source>
        <strain evidence="1">CCMP127</strain>
    </source>
</reference>
<dbReference type="EMBL" id="HBIM01017778">
    <property type="protein sequence ID" value="CAE0416661.1"/>
    <property type="molecule type" value="Transcribed_RNA"/>
</dbReference>
<proteinExistence type="predicted"/>
<evidence type="ECO:0000313" key="1">
    <source>
        <dbReference type="EMBL" id="CAE0416661.1"/>
    </source>
</evidence>
<dbReference type="SUPFAM" id="SSF53474">
    <property type="entry name" value="alpha/beta-Hydrolases"/>
    <property type="match status" value="1"/>
</dbReference>
<gene>
    <name evidence="1" type="ORF">ACOF00016_LOCUS13688</name>
</gene>
<protein>
    <submittedName>
        <fullName evidence="1">Uncharacterized protein</fullName>
    </submittedName>
</protein>
<dbReference type="AlphaFoldDB" id="A0A7S3LA13"/>
<organism evidence="1">
    <name type="scientific">Amphora coffeiformis</name>
    <dbReference type="NCBI Taxonomy" id="265554"/>
    <lineage>
        <taxon>Eukaryota</taxon>
        <taxon>Sar</taxon>
        <taxon>Stramenopiles</taxon>
        <taxon>Ochrophyta</taxon>
        <taxon>Bacillariophyta</taxon>
        <taxon>Bacillariophyceae</taxon>
        <taxon>Bacillariophycidae</taxon>
        <taxon>Thalassiophysales</taxon>
        <taxon>Catenulaceae</taxon>
        <taxon>Amphora</taxon>
    </lineage>
</organism>
<dbReference type="InterPro" id="IPR029058">
    <property type="entry name" value="AB_hydrolase_fold"/>
</dbReference>